<name>D9J0H8_9CAUD</name>
<dbReference type="GeneID" id="10359069"/>
<dbReference type="EMBL" id="HM242243">
    <property type="protein sequence ID" value="ADJ53073.1"/>
    <property type="molecule type" value="Genomic_DNA"/>
</dbReference>
<dbReference type="KEGG" id="vg:10359069"/>
<sequence length="206" mass="23991">MTIYHIVETNPAESPKYNFIQSGTVPELEARLKEDGFTFHYLNTTGTIYARNGVHRGLITDKQLDLYIKNKSVTRFTQLTDAIDGMRGDCDLHLPFFWIHSDNKSYNMDSNVARLYESFQILRRAYGMYLDEEPIGWKLSKDNLREIYSEAMQSYEGERLLEHIVSQVWIANIKAKANKEAHEASKVVKHATKPQVAPRKKPWWHI</sequence>
<organism evidence="1 2">
    <name type="scientific">Brochothrix phage A9</name>
    <dbReference type="NCBI Taxonomy" id="857312"/>
    <lineage>
        <taxon>Viruses</taxon>
        <taxon>Duplodnaviria</taxon>
        <taxon>Heunggongvirae</taxon>
        <taxon>Uroviricota</taxon>
        <taxon>Caudoviricetes</taxon>
        <taxon>Herelleviridae</taxon>
        <taxon>Klumppvirus</taxon>
        <taxon>Klumppvirus A9</taxon>
    </lineage>
</organism>
<evidence type="ECO:0000313" key="1">
    <source>
        <dbReference type="EMBL" id="ADJ53073.1"/>
    </source>
</evidence>
<dbReference type="RefSeq" id="YP_004301364.1">
    <property type="nucleotide sequence ID" value="NC_015253.1"/>
</dbReference>
<accession>D9J0H8</accession>
<dbReference type="Proteomes" id="UP000000331">
    <property type="component" value="Segment"/>
</dbReference>
<proteinExistence type="predicted"/>
<protein>
    <submittedName>
        <fullName evidence="1">Gp31</fullName>
    </submittedName>
</protein>
<reference evidence="1 2" key="1">
    <citation type="journal article" date="2010" name="J. Bacteriol.">
        <title>Brochothrix thermosphacta bacteriophages feature heterogeneous and highly mosaic genomes and utilize unique prophage insertion sites.</title>
        <authorList>
            <person name="Kilcher S."/>
            <person name="Loessner M.J."/>
            <person name="Klumpp J."/>
        </authorList>
    </citation>
    <scope>NUCLEOTIDE SEQUENCE [LARGE SCALE GENOMIC DNA]</scope>
</reference>
<keyword evidence="2" id="KW-1185">Reference proteome</keyword>
<evidence type="ECO:0000313" key="2">
    <source>
        <dbReference type="Proteomes" id="UP000000331"/>
    </source>
</evidence>